<comment type="caution">
    <text evidence="1">The sequence shown here is derived from an EMBL/GenBank/DDBJ whole genome shotgun (WGS) entry which is preliminary data.</text>
</comment>
<dbReference type="Proteomes" id="UP000606172">
    <property type="component" value="Unassembled WGS sequence"/>
</dbReference>
<name>A0A919RLB8_9ACTN</name>
<proteinExistence type="predicted"/>
<sequence length="117" mass="12709">MSCVEPTGDPVHRPEGFDLAESWREIADEVDRRRTPLEIQAICVPHGIGLLRMGLGDRLEVGGSTADGRIEVVIRGYNEHTLAGELAGLIEWLEVTGPPGVRDHLASIGNALVERYG</sequence>
<evidence type="ECO:0000313" key="2">
    <source>
        <dbReference type="Proteomes" id="UP000606172"/>
    </source>
</evidence>
<evidence type="ECO:0000313" key="1">
    <source>
        <dbReference type="EMBL" id="GII94211.1"/>
    </source>
</evidence>
<accession>A0A919RLB8</accession>
<evidence type="ECO:0008006" key="3">
    <source>
        <dbReference type="Google" id="ProtNLM"/>
    </source>
</evidence>
<reference evidence="1" key="1">
    <citation type="submission" date="2021-01" db="EMBL/GenBank/DDBJ databases">
        <title>Whole genome shotgun sequence of Sinosporangium siamense NBRC 109515.</title>
        <authorList>
            <person name="Komaki H."/>
            <person name="Tamura T."/>
        </authorList>
    </citation>
    <scope>NUCLEOTIDE SEQUENCE</scope>
    <source>
        <strain evidence="1">NBRC 109515</strain>
    </source>
</reference>
<dbReference type="AlphaFoldDB" id="A0A919RLB8"/>
<gene>
    <name evidence="1" type="ORF">Ssi02_44420</name>
</gene>
<keyword evidence="2" id="KW-1185">Reference proteome</keyword>
<dbReference type="EMBL" id="BOOW01000028">
    <property type="protein sequence ID" value="GII94211.1"/>
    <property type="molecule type" value="Genomic_DNA"/>
</dbReference>
<organism evidence="1 2">
    <name type="scientific">Sinosporangium siamense</name>
    <dbReference type="NCBI Taxonomy" id="1367973"/>
    <lineage>
        <taxon>Bacteria</taxon>
        <taxon>Bacillati</taxon>
        <taxon>Actinomycetota</taxon>
        <taxon>Actinomycetes</taxon>
        <taxon>Streptosporangiales</taxon>
        <taxon>Streptosporangiaceae</taxon>
        <taxon>Sinosporangium</taxon>
    </lineage>
</organism>
<protein>
    <recommendedName>
        <fullName evidence="3">WYL domain-containing protein</fullName>
    </recommendedName>
</protein>